<dbReference type="AlphaFoldDB" id="A0AA49GPR6"/>
<evidence type="ECO:0000313" key="1">
    <source>
        <dbReference type="EMBL" id="WKN37263.1"/>
    </source>
</evidence>
<sequence>MYSKQTVGWAMLLFSSVLLQYCKEDVERSFCFEGTLLGPVCPVGAGYVGDLIQVSDSIFGALPHYDTTATKVYLLAALNLPQAYQTQVGQTIYFTARAATQEEISEDSPKTANCVQPPLIMLTSVQSSCLADDE</sequence>
<name>A0AA49GPR6_9BACT</name>
<dbReference type="EMBL" id="CP120682">
    <property type="protein sequence ID" value="WKN37263.1"/>
    <property type="molecule type" value="Genomic_DNA"/>
</dbReference>
<reference evidence="1" key="2">
    <citation type="journal article" date="2024" name="Antonie Van Leeuwenhoek">
        <title>Roseihalotalea indica gen. nov., sp. nov., a halophilic Bacteroidetes from mesopelagic Southwest Indian Ocean with higher carbohydrate metabolic potential.</title>
        <authorList>
            <person name="Chen B."/>
            <person name="Zhang M."/>
            <person name="Lin D."/>
            <person name="Ye J."/>
            <person name="Tang K."/>
        </authorList>
    </citation>
    <scope>NUCLEOTIDE SEQUENCE</scope>
    <source>
        <strain evidence="1">TK19036</strain>
    </source>
</reference>
<gene>
    <name evidence="1" type="ORF">K4G66_00890</name>
</gene>
<accession>A0AA49GPR6</accession>
<reference evidence="1" key="1">
    <citation type="journal article" date="2023" name="Comput. Struct. Biotechnol. J.">
        <title>Discovery of a novel marine Bacteroidetes with a rich repertoire of carbohydrate-active enzymes.</title>
        <authorList>
            <person name="Chen B."/>
            <person name="Liu G."/>
            <person name="Chen Q."/>
            <person name="Wang H."/>
            <person name="Liu L."/>
            <person name="Tang K."/>
        </authorList>
    </citation>
    <scope>NUCLEOTIDE SEQUENCE</scope>
    <source>
        <strain evidence="1">TK19036</strain>
    </source>
</reference>
<protein>
    <submittedName>
        <fullName evidence="1">Uncharacterized protein</fullName>
    </submittedName>
</protein>
<organism evidence="1">
    <name type="scientific">Roseihalotalea indica</name>
    <dbReference type="NCBI Taxonomy" id="2867963"/>
    <lineage>
        <taxon>Bacteria</taxon>
        <taxon>Pseudomonadati</taxon>
        <taxon>Bacteroidota</taxon>
        <taxon>Cytophagia</taxon>
        <taxon>Cytophagales</taxon>
        <taxon>Catalimonadaceae</taxon>
        <taxon>Roseihalotalea</taxon>
    </lineage>
</organism>
<proteinExistence type="predicted"/>